<dbReference type="STRING" id="517719.SAMN05421762_1810"/>
<keyword evidence="2" id="KW-1185">Reference proteome</keyword>
<dbReference type="AlphaFoldDB" id="A0A1I1LER0"/>
<accession>A0A1I1LER0</accession>
<name>A0A1I1LER0_9RHOB</name>
<gene>
    <name evidence="1" type="ORF">SAMN05421762_1810</name>
</gene>
<protein>
    <submittedName>
        <fullName evidence="1">Putative rhamnosyl transferase</fullName>
    </submittedName>
</protein>
<dbReference type="Pfam" id="PF11316">
    <property type="entry name" value="Rhamno_transf"/>
    <property type="match status" value="1"/>
</dbReference>
<evidence type="ECO:0000313" key="1">
    <source>
        <dbReference type="EMBL" id="SFC68853.1"/>
    </source>
</evidence>
<dbReference type="EMBL" id="FOLX01000001">
    <property type="protein sequence ID" value="SFC68853.1"/>
    <property type="molecule type" value="Genomic_DNA"/>
</dbReference>
<proteinExistence type="predicted"/>
<keyword evidence="1" id="KW-0808">Transferase</keyword>
<reference evidence="1 2" key="1">
    <citation type="submission" date="2016-10" db="EMBL/GenBank/DDBJ databases">
        <authorList>
            <person name="de Groot N.N."/>
        </authorList>
    </citation>
    <scope>NUCLEOTIDE SEQUENCE [LARGE SCALE GENOMIC DNA]</scope>
    <source>
        <strain evidence="1 2">DSM 29619</strain>
    </source>
</reference>
<dbReference type="RefSeq" id="WP_093453423.1">
    <property type="nucleotide sequence ID" value="NZ_FNZG01000004.1"/>
</dbReference>
<evidence type="ECO:0000313" key="2">
    <source>
        <dbReference type="Proteomes" id="UP000231644"/>
    </source>
</evidence>
<dbReference type="OrthoDB" id="7874906at2"/>
<dbReference type="GO" id="GO:0016740">
    <property type="term" value="F:transferase activity"/>
    <property type="evidence" value="ECO:0007669"/>
    <property type="project" value="UniProtKB-KW"/>
</dbReference>
<dbReference type="Proteomes" id="UP000231644">
    <property type="component" value="Unassembled WGS sequence"/>
</dbReference>
<dbReference type="InterPro" id="IPR021466">
    <property type="entry name" value="Put_rhamnosyl_transferase"/>
</dbReference>
<sequence>MIPIVQMRYSYFGQSGWRSEASKQKEILFDPKRLAHRFNLLQTYAVRSLLDQEDQDFHFAMLTSQDLPAAHLKQVTEYIRDSFGDRGAVLARGDGPVFRHLIRHNRASFPEGSTMMQIVLDDDDALSVDFMARLKAEAAGFRDRLPEDTRRFFLSFSKGVSVVYEKGQAVPQLYRRDVPYTNLGLALVSPIDDRANPYAVAHKKVARRFASLVYNDLQPYYLRVVHGANDSRAQIDETQPFPEDNLPKLLKRFPLLEGVLNPPKARARAS</sequence>
<organism evidence="1 2">
    <name type="scientific">Pseudooceanicola nitratireducens</name>
    <dbReference type="NCBI Taxonomy" id="517719"/>
    <lineage>
        <taxon>Bacteria</taxon>
        <taxon>Pseudomonadati</taxon>
        <taxon>Pseudomonadota</taxon>
        <taxon>Alphaproteobacteria</taxon>
        <taxon>Rhodobacterales</taxon>
        <taxon>Paracoccaceae</taxon>
        <taxon>Pseudooceanicola</taxon>
    </lineage>
</organism>